<feature type="domain" description="PKD" evidence="3">
    <location>
        <begin position="650"/>
        <end position="714"/>
    </location>
</feature>
<accession>A0A855X7P6</accession>
<dbReference type="Gene3D" id="4.10.1080.10">
    <property type="entry name" value="TSP type-3 repeat"/>
    <property type="match status" value="2"/>
</dbReference>
<feature type="domain" description="PKD" evidence="3">
    <location>
        <begin position="565"/>
        <end position="626"/>
    </location>
</feature>
<dbReference type="GO" id="GO:0000272">
    <property type="term" value="P:polysaccharide catabolic process"/>
    <property type="evidence" value="ECO:0007669"/>
    <property type="project" value="InterPro"/>
</dbReference>
<dbReference type="Pfam" id="PF02412">
    <property type="entry name" value="TSP_3"/>
    <property type="match status" value="2"/>
</dbReference>
<dbReference type="InterPro" id="IPR000601">
    <property type="entry name" value="PKD_dom"/>
</dbReference>
<dbReference type="InterPro" id="IPR003367">
    <property type="entry name" value="Thrombospondin_3-like_rpt"/>
</dbReference>
<dbReference type="InterPro" id="IPR055353">
    <property type="entry name" value="DUF7619"/>
</dbReference>
<evidence type="ECO:0000313" key="4">
    <source>
        <dbReference type="EMBL" id="PWB73827.1"/>
    </source>
</evidence>
<dbReference type="Pfam" id="PF24595">
    <property type="entry name" value="DUF7619"/>
    <property type="match status" value="1"/>
</dbReference>
<keyword evidence="2" id="KW-0106">Calcium</keyword>
<dbReference type="GO" id="GO:0005509">
    <property type="term" value="F:calcium ion binding"/>
    <property type="evidence" value="ECO:0007669"/>
    <property type="project" value="InterPro"/>
</dbReference>
<proteinExistence type="predicted"/>
<dbReference type="AlphaFoldDB" id="A0A855X7P6"/>
<dbReference type="SMART" id="SM00089">
    <property type="entry name" value="PKD"/>
    <property type="match status" value="3"/>
</dbReference>
<evidence type="ECO:0000256" key="1">
    <source>
        <dbReference type="ARBA" id="ARBA00022729"/>
    </source>
</evidence>
<gene>
    <name evidence="4" type="ORF">C3F09_04750</name>
</gene>
<feature type="domain" description="PKD" evidence="3">
    <location>
        <begin position="481"/>
        <end position="550"/>
    </location>
</feature>
<name>A0A855X7P6_9BACT</name>
<dbReference type="SUPFAM" id="SSF49299">
    <property type="entry name" value="PKD domain"/>
    <property type="match status" value="3"/>
</dbReference>
<evidence type="ECO:0000256" key="2">
    <source>
        <dbReference type="ARBA" id="ARBA00022837"/>
    </source>
</evidence>
<dbReference type="InterPro" id="IPR035986">
    <property type="entry name" value="PKD_dom_sf"/>
</dbReference>
<dbReference type="Gene3D" id="2.60.40.10">
    <property type="entry name" value="Immunoglobulins"/>
    <property type="match status" value="3"/>
</dbReference>
<dbReference type="InterPro" id="IPR022409">
    <property type="entry name" value="PKD/Chitinase_dom"/>
</dbReference>
<comment type="caution">
    <text evidence="4">The sequence shown here is derived from an EMBL/GenBank/DDBJ whole genome shotgun (WGS) entry which is preliminary data.</text>
</comment>
<dbReference type="SUPFAM" id="SSF63446">
    <property type="entry name" value="Type I dockerin domain"/>
    <property type="match status" value="1"/>
</dbReference>
<dbReference type="PROSITE" id="PS50093">
    <property type="entry name" value="PKD"/>
    <property type="match status" value="3"/>
</dbReference>
<dbReference type="EMBL" id="PQAP01000047">
    <property type="protein sequence ID" value="PWB73827.1"/>
    <property type="molecule type" value="Genomic_DNA"/>
</dbReference>
<organism evidence="4 5">
    <name type="scientific">candidate division GN15 bacterium</name>
    <dbReference type="NCBI Taxonomy" id="2072418"/>
    <lineage>
        <taxon>Bacteria</taxon>
        <taxon>candidate division GN15</taxon>
    </lineage>
</organism>
<dbReference type="InterPro" id="IPR036439">
    <property type="entry name" value="Dockerin_dom_sf"/>
</dbReference>
<dbReference type="SUPFAM" id="SSF103647">
    <property type="entry name" value="TSP type-3 repeat"/>
    <property type="match status" value="1"/>
</dbReference>
<dbReference type="GO" id="GO:0007155">
    <property type="term" value="P:cell adhesion"/>
    <property type="evidence" value="ECO:0007669"/>
    <property type="project" value="InterPro"/>
</dbReference>
<dbReference type="PANTHER" id="PTHR10199">
    <property type="entry name" value="THROMBOSPONDIN"/>
    <property type="match status" value="1"/>
</dbReference>
<dbReference type="Gene3D" id="1.10.1330.10">
    <property type="entry name" value="Dockerin domain"/>
    <property type="match status" value="1"/>
</dbReference>
<evidence type="ECO:0000259" key="3">
    <source>
        <dbReference type="PROSITE" id="PS50093"/>
    </source>
</evidence>
<dbReference type="InterPro" id="IPR028974">
    <property type="entry name" value="TSP_type-3_rpt"/>
</dbReference>
<dbReference type="CDD" id="cd00146">
    <property type="entry name" value="PKD"/>
    <property type="match status" value="3"/>
</dbReference>
<protein>
    <recommendedName>
        <fullName evidence="3">PKD domain-containing protein</fullName>
    </recommendedName>
</protein>
<sequence length="1084" mass="117130">MFQSDFGDISAGSRMDSSVAALGNIASGTQTIWPALDISEYGGSRTIYVAVREAAVNINKTAMKVYRKEELVAGNPDISWSLVFADTGMFPSQDISCDPNSSRVAVAWTKLTPTGQLTGNVSDCDVWIAESPTGLPGTWVRRNVTNYAGAGYRAWHEVSTLFDSQGKLHIIWNARSTDGVTIEGWKCRLFHWSEQDTSQVYTIYNADWTPVCLSGANVMNVGCFSIGECGERLYTVFSSFNDPAFGHTDDCAPQAQNGWTANGEVMLCVSPSLRGATWTPPYNLSNSYTPGCDSGQCADDRAACISRFGVDETLFPGVKSWPASAVYDPSGSYTGTSYIDLLYLTDRYPSWALLGNYWTLNDMRWLHLACIAPNLDTDGDGVLDENDNCLFTPNTNQQDTDGDGLGDVCDNCPTTSNLAQTDTDRDGIGDPCDNCASASNHDQADQDNDQVGDLCDNCRNNANTSQSDIDGDGKGDACDPGQVLFTSDVRCGGQPLTVTFTDQSVPNRTLTGWRWDFGDGQSSTQQNPTHQYNSVGVFNVRLIISDAIASDTLVKENWITTQSGIGVEFTGLPNVGEAPLTVMFEPLLGGIATEYFWDFGDGQTSILQNPIHTYTTEGKFAVKLRVRLVQDACDQADSLVKTEYVSVRQLKAAFSGLPLRGVRPMLVLFTDQSNGSPTSWKWYFGDGGTSTLQHPNHTYYNKGSYDVKLVVSNALFKDSAVYPKYVQVDTLYPDLAANIWQAPARPGFEFILNAAWTNVGTQGAGNCTLKVMLPPEITLQSISPEPLLTGTYTGYGFSGDTMVISLDSIMPTSYYGGVLDIRCYVPETVPIGTELSSRAWLVTSSAETNHSNDTATNVTAVVGSWDPNDKLASPAGDGASSAIDKDDRLTYLIQFENKAQATAEAIYVRIVDTVSTNLDFGTLTIGEMSHPSKCKWSFDPFKGIIEWFCDSIMLPPNTIPPMGEGYVSYSISPKPGLVGGTEIPNRAHIRFDFNPWLAAPETGPVVRSIRITSCCVGTTGNVNMSGIVDLADLSALVSYLTGGGFVLPCAAEANVNNSGIVDLADLSALVSYLTGGGYILPLCQ</sequence>
<keyword evidence="1" id="KW-0732">Signal</keyword>
<dbReference type="Proteomes" id="UP000250918">
    <property type="component" value="Unassembled WGS sequence"/>
</dbReference>
<dbReference type="InterPro" id="IPR013783">
    <property type="entry name" value="Ig-like_fold"/>
</dbReference>
<evidence type="ECO:0000313" key="5">
    <source>
        <dbReference type="Proteomes" id="UP000250918"/>
    </source>
</evidence>
<reference evidence="4 5" key="1">
    <citation type="journal article" date="2018" name="ISME J.">
        <title>A methanotrophic archaeon couples anaerobic oxidation of methane to Fe(III) reduction.</title>
        <authorList>
            <person name="Cai C."/>
            <person name="Leu A.O."/>
            <person name="Xie G.J."/>
            <person name="Guo J."/>
            <person name="Feng Y."/>
            <person name="Zhao J.X."/>
            <person name="Tyson G.W."/>
            <person name="Yuan Z."/>
            <person name="Hu S."/>
        </authorList>
    </citation>
    <scope>NUCLEOTIDE SEQUENCE [LARGE SCALE GENOMIC DNA]</scope>
    <source>
        <strain evidence="4">FeB_12</strain>
    </source>
</reference>
<dbReference type="Pfam" id="PF18911">
    <property type="entry name" value="PKD_4"/>
    <property type="match status" value="3"/>
</dbReference>